<comment type="caution">
    <text evidence="1">The sequence shown here is derived from an EMBL/GenBank/DDBJ whole genome shotgun (WGS) entry which is preliminary data.</text>
</comment>
<accession>A0ABU8ELZ2</accession>
<dbReference type="EMBL" id="JBAWKY010000006">
    <property type="protein sequence ID" value="MEI4463735.1"/>
    <property type="molecule type" value="Genomic_DNA"/>
</dbReference>
<sequence>MTQVFQLKNKPHGIDRGKLFLEEGFVCIGWPEIGNLEKADKETIRQKLEKRYDYGGQRLGAYTGVVNMFVNVVQPGDVILVPDGSIVHVGIAGPYRYERDYDHKDIGMCHRRPVEWKATVAKSSLDQKVVDLVKNRGTMTKFSGTYEDTGLESVINEGAHAPFAVIEDTLDVRGGDGLFDSETIDAAKAVLIEALRSDHPERRMQAAFSILKLSKD</sequence>
<evidence type="ECO:0000313" key="2">
    <source>
        <dbReference type="Proteomes" id="UP001387110"/>
    </source>
</evidence>
<organism evidence="1 2">
    <name type="scientific">Exiguobacterium indicum</name>
    <dbReference type="NCBI Taxonomy" id="296995"/>
    <lineage>
        <taxon>Bacteria</taxon>
        <taxon>Bacillati</taxon>
        <taxon>Bacillota</taxon>
        <taxon>Bacilli</taxon>
        <taxon>Bacillales</taxon>
        <taxon>Bacillales Family XII. Incertae Sedis</taxon>
        <taxon>Exiguobacterium</taxon>
    </lineage>
</organism>
<protein>
    <recommendedName>
        <fullName evidence="3">NERD domain-containing protein</fullName>
    </recommendedName>
</protein>
<evidence type="ECO:0000313" key="1">
    <source>
        <dbReference type="EMBL" id="MEI4463735.1"/>
    </source>
</evidence>
<evidence type="ECO:0008006" key="3">
    <source>
        <dbReference type="Google" id="ProtNLM"/>
    </source>
</evidence>
<dbReference type="RefSeq" id="WP_336449600.1">
    <property type="nucleotide sequence ID" value="NZ_JBAWKY010000006.1"/>
</dbReference>
<reference evidence="1 2" key="1">
    <citation type="submission" date="2023-12" db="EMBL/GenBank/DDBJ databases">
        <authorList>
            <person name="Easwaran N."/>
            <person name="Lazarus H.P.S."/>
        </authorList>
    </citation>
    <scope>NUCLEOTIDE SEQUENCE [LARGE SCALE GENOMIC DNA]</scope>
    <source>
        <strain evidence="1 2">VIT-2023</strain>
    </source>
</reference>
<name>A0ABU8ELZ2_9BACL</name>
<dbReference type="Proteomes" id="UP001387110">
    <property type="component" value="Unassembled WGS sequence"/>
</dbReference>
<gene>
    <name evidence="1" type="ORF">SZL87_15015</name>
</gene>
<keyword evidence="2" id="KW-1185">Reference proteome</keyword>
<proteinExistence type="predicted"/>